<comment type="caution">
    <text evidence="2">The sequence shown here is derived from an EMBL/GenBank/DDBJ whole genome shotgun (WGS) entry which is preliminary data.</text>
</comment>
<dbReference type="InterPro" id="IPR036397">
    <property type="entry name" value="RNaseH_sf"/>
</dbReference>
<dbReference type="InterPro" id="IPR012337">
    <property type="entry name" value="RNaseH-like_sf"/>
</dbReference>
<dbReference type="Gene3D" id="3.30.420.10">
    <property type="entry name" value="Ribonuclease H-like superfamily/Ribonuclease H"/>
    <property type="match status" value="1"/>
</dbReference>
<feature type="domain" description="Integrase catalytic" evidence="1">
    <location>
        <begin position="1"/>
        <end position="90"/>
    </location>
</feature>
<keyword evidence="3" id="KW-1185">Reference proteome</keyword>
<sequence>MSGRGLGYDFIHSMVDDHRRLAYSEILPDEKGPTCAGFISRAAAYFAAQGVSRIERVMTDNHFGYRRSTQVATAIAQLGATHKFIKPHCP</sequence>
<gene>
    <name evidence="2" type="ORF">AWB91_27280</name>
</gene>
<dbReference type="InterPro" id="IPR001584">
    <property type="entry name" value="Integrase_cat-core"/>
</dbReference>
<name>A0ABX3VGL1_9MYCO</name>
<dbReference type="RefSeq" id="WP_085099021.1">
    <property type="nucleotide sequence ID" value="NZ_LQPK01000040.1"/>
</dbReference>
<dbReference type="PROSITE" id="PS50994">
    <property type="entry name" value="INTEGRASE"/>
    <property type="match status" value="1"/>
</dbReference>
<organism evidence="2 3">
    <name type="scientific">Mycobacterium paraense</name>
    <dbReference type="NCBI Taxonomy" id="767916"/>
    <lineage>
        <taxon>Bacteria</taxon>
        <taxon>Bacillati</taxon>
        <taxon>Actinomycetota</taxon>
        <taxon>Actinomycetes</taxon>
        <taxon>Mycobacteriales</taxon>
        <taxon>Mycobacteriaceae</taxon>
        <taxon>Mycobacterium</taxon>
        <taxon>Mycobacterium simiae complex</taxon>
    </lineage>
</organism>
<evidence type="ECO:0000259" key="1">
    <source>
        <dbReference type="PROSITE" id="PS50994"/>
    </source>
</evidence>
<evidence type="ECO:0000313" key="2">
    <source>
        <dbReference type="EMBL" id="ORW27557.1"/>
    </source>
</evidence>
<reference evidence="2 3" key="1">
    <citation type="journal article" date="2015" name="Emerg. Microbes Infect.">
        <title>Characterization of 17 strains belonging to the Mycobacterium simiae complex and description of Mycobacterium paraense sp. nov.</title>
        <authorList>
            <person name="Fusco da Costa A.R."/>
            <person name="Fedrizzi T."/>
            <person name="Lopes M.L."/>
            <person name="Pecorari M."/>
            <person name="Oliveira da Costa W.L."/>
            <person name="Giacobazzi E."/>
            <person name="da Costa Bahia J.R."/>
            <person name="De Sanctis V."/>
            <person name="Batista Lima K.V."/>
            <person name="Bertorelli R."/>
            <person name="Grottola A."/>
            <person name="Fabio A."/>
            <person name="Mariottini A."/>
            <person name="Ferretti P."/>
            <person name="Di Leva F."/>
            <person name="Fregni Serpini G."/>
            <person name="Tagliazucchi S."/>
            <person name="Rumpianesi F."/>
            <person name="Jousson O."/>
            <person name="Segata N."/>
            <person name="Tortoli E."/>
        </authorList>
    </citation>
    <scope>NUCLEOTIDE SEQUENCE [LARGE SCALE GENOMIC DNA]</scope>
    <source>
        <strain evidence="2 3">FI-07156</strain>
    </source>
</reference>
<accession>A0ABX3VGL1</accession>
<proteinExistence type="predicted"/>
<evidence type="ECO:0000313" key="3">
    <source>
        <dbReference type="Proteomes" id="UP000193801"/>
    </source>
</evidence>
<dbReference type="Proteomes" id="UP000193801">
    <property type="component" value="Unassembled WGS sequence"/>
</dbReference>
<dbReference type="EMBL" id="LQPK01000040">
    <property type="protein sequence ID" value="ORW27557.1"/>
    <property type="molecule type" value="Genomic_DNA"/>
</dbReference>
<dbReference type="SUPFAM" id="SSF53098">
    <property type="entry name" value="Ribonuclease H-like"/>
    <property type="match status" value="1"/>
</dbReference>
<protein>
    <recommendedName>
        <fullName evidence="1">Integrase catalytic domain-containing protein</fullName>
    </recommendedName>
</protein>